<dbReference type="OrthoDB" id="5778511at2"/>
<evidence type="ECO:0000256" key="6">
    <source>
        <dbReference type="SAM" id="Phobius"/>
    </source>
</evidence>
<keyword evidence="5 6" id="KW-0472">Membrane</keyword>
<evidence type="ECO:0000256" key="5">
    <source>
        <dbReference type="ARBA" id="ARBA00023136"/>
    </source>
</evidence>
<evidence type="ECO:0000256" key="1">
    <source>
        <dbReference type="ARBA" id="ARBA00004651"/>
    </source>
</evidence>
<feature type="transmembrane region" description="Helical" evidence="6">
    <location>
        <begin position="133"/>
        <end position="151"/>
    </location>
</feature>
<feature type="transmembrane region" description="Helical" evidence="6">
    <location>
        <begin position="278"/>
        <end position="298"/>
    </location>
</feature>
<dbReference type="Proteomes" id="UP000255207">
    <property type="component" value="Unassembled WGS sequence"/>
</dbReference>
<keyword evidence="8" id="KW-1185">Reference proteome</keyword>
<evidence type="ECO:0000313" key="7">
    <source>
        <dbReference type="EMBL" id="RDJ29848.1"/>
    </source>
</evidence>
<dbReference type="PANTHER" id="PTHR10010">
    <property type="entry name" value="SOLUTE CARRIER FAMILY 34 SODIUM PHOSPHATE , MEMBER 2-RELATED"/>
    <property type="match status" value="1"/>
</dbReference>
<feature type="transmembrane region" description="Helical" evidence="6">
    <location>
        <begin position="6"/>
        <end position="28"/>
    </location>
</feature>
<dbReference type="InterPro" id="IPR004633">
    <property type="entry name" value="NaPi_cotrn-rel/YqeW-like"/>
</dbReference>
<feature type="transmembrane region" description="Helical" evidence="6">
    <location>
        <begin position="69"/>
        <end position="92"/>
    </location>
</feature>
<keyword evidence="2" id="KW-1003">Cell membrane</keyword>
<evidence type="ECO:0000256" key="2">
    <source>
        <dbReference type="ARBA" id="ARBA00022475"/>
    </source>
</evidence>
<feature type="transmembrane region" description="Helical" evidence="6">
    <location>
        <begin position="175"/>
        <end position="198"/>
    </location>
</feature>
<gene>
    <name evidence="7" type="ORF">DWE98_00130</name>
</gene>
<sequence length="489" mass="52430">MAFPLTLVDLAGFIALLLWGTHMVQTGVQRAFGPRLRSILGNALRNRGRAFLAGVGGTAALQSSTATGLMMAGFTAAGLVALAPALAVMLGANVGTTLIVQVLSFDVSALMPVLVLIGVLMFRRDSSPLTHDLGRVFIGLGLMLLALHRLLEMMTPYEDVPSLRLLLGAISTEPLIAVLLAASVTWAMHSSVAVVLLIMSLASKGAVPPIAAFALVLGANLGTALNPIIEGSSGSDPAGKRLPVGNFLTRLVGVVLALAFLPAIGTFMVTIQPDEARAVASFHLVFNAVLALLFLPLLTPYAALLERRFDDVLDHLNTAIKTYLTSIDPDELNDADHRRLEEILTFAMNMEHAGDVIARNLLPHASKRLKRGLSFSRDEEADLLSMFDRLSSNLRTAASLFMTDDPRAARLLAEEKAIFRDTEQAATRAHVDRLRARRRDVAETSAMHLDLLRNIKLVNSYIVAAAAYPVLERMGELLPSRIGGGSLSD</sequence>
<dbReference type="NCBIfam" id="NF037997">
    <property type="entry name" value="Na_Pi_symport"/>
    <property type="match status" value="1"/>
</dbReference>
<evidence type="ECO:0000256" key="3">
    <source>
        <dbReference type="ARBA" id="ARBA00022692"/>
    </source>
</evidence>
<dbReference type="Gene3D" id="1.20.58.220">
    <property type="entry name" value="Phosphate transport system protein phou homolog 2, domain 2"/>
    <property type="match status" value="1"/>
</dbReference>
<comment type="subcellular location">
    <subcellularLocation>
        <location evidence="1">Cell membrane</location>
        <topology evidence="1">Multi-pass membrane protein</topology>
    </subcellularLocation>
</comment>
<dbReference type="InterPro" id="IPR038078">
    <property type="entry name" value="PhoU-like_sf"/>
</dbReference>
<reference evidence="8" key="1">
    <citation type="submission" date="2018-07" db="EMBL/GenBank/DDBJ databases">
        <authorList>
            <person name="Safronova V.I."/>
            <person name="Chirak E.R."/>
            <person name="Sazanova A.L."/>
        </authorList>
    </citation>
    <scope>NUCLEOTIDE SEQUENCE [LARGE SCALE GENOMIC DNA]</scope>
    <source>
        <strain evidence="8">RCAM04685</strain>
    </source>
</reference>
<keyword evidence="3 6" id="KW-0812">Transmembrane</keyword>
<proteinExistence type="predicted"/>
<dbReference type="Pfam" id="PF02690">
    <property type="entry name" value="Na_Pi_cotrans"/>
    <property type="match status" value="2"/>
</dbReference>
<dbReference type="RefSeq" id="WP_114827961.1">
    <property type="nucleotide sequence ID" value="NZ_QQTO01000019.1"/>
</dbReference>
<dbReference type="InterPro" id="IPR003841">
    <property type="entry name" value="Na/Pi_transpt"/>
</dbReference>
<evidence type="ECO:0000313" key="8">
    <source>
        <dbReference type="Proteomes" id="UP000255207"/>
    </source>
</evidence>
<protein>
    <submittedName>
        <fullName evidence="7">Na/Pi cotransporter family protein</fullName>
    </submittedName>
</protein>
<dbReference type="GO" id="GO:0044341">
    <property type="term" value="P:sodium-dependent phosphate transport"/>
    <property type="evidence" value="ECO:0007669"/>
    <property type="project" value="InterPro"/>
</dbReference>
<dbReference type="GO" id="GO:0005886">
    <property type="term" value="C:plasma membrane"/>
    <property type="evidence" value="ECO:0007669"/>
    <property type="project" value="UniProtKB-SubCell"/>
</dbReference>
<comment type="caution">
    <text evidence="7">The sequence shown here is derived from an EMBL/GenBank/DDBJ whole genome shotgun (WGS) entry which is preliminary data.</text>
</comment>
<dbReference type="SUPFAM" id="SSF109755">
    <property type="entry name" value="PhoU-like"/>
    <property type="match status" value="1"/>
</dbReference>
<name>A0A370LD94_9HYPH</name>
<dbReference type="PANTHER" id="PTHR10010:SF46">
    <property type="entry name" value="SODIUM-DEPENDENT PHOSPHATE TRANSPORT PROTEIN 2B"/>
    <property type="match status" value="1"/>
</dbReference>
<dbReference type="GO" id="GO:0005436">
    <property type="term" value="F:sodium:phosphate symporter activity"/>
    <property type="evidence" value="ECO:0007669"/>
    <property type="project" value="InterPro"/>
</dbReference>
<dbReference type="EMBL" id="QQTP01000001">
    <property type="protein sequence ID" value="RDJ29848.1"/>
    <property type="molecule type" value="Genomic_DNA"/>
</dbReference>
<organism evidence="7 8">
    <name type="scientific">Bosea caraganae</name>
    <dbReference type="NCBI Taxonomy" id="2763117"/>
    <lineage>
        <taxon>Bacteria</taxon>
        <taxon>Pseudomonadati</taxon>
        <taxon>Pseudomonadota</taxon>
        <taxon>Alphaproteobacteria</taxon>
        <taxon>Hyphomicrobiales</taxon>
        <taxon>Boseaceae</taxon>
        <taxon>Bosea</taxon>
    </lineage>
</organism>
<dbReference type="NCBIfam" id="TIGR00704">
    <property type="entry name" value="NaPi_cotrn_rel"/>
    <property type="match status" value="1"/>
</dbReference>
<accession>A0A370LD94</accession>
<keyword evidence="4 6" id="KW-1133">Transmembrane helix</keyword>
<feature type="transmembrane region" description="Helical" evidence="6">
    <location>
        <begin position="98"/>
        <end position="121"/>
    </location>
</feature>
<feature type="transmembrane region" description="Helical" evidence="6">
    <location>
        <begin position="249"/>
        <end position="271"/>
    </location>
</feature>
<evidence type="ECO:0000256" key="4">
    <source>
        <dbReference type="ARBA" id="ARBA00022989"/>
    </source>
</evidence>
<dbReference type="AlphaFoldDB" id="A0A370LD94"/>